<organism evidence="2 3">
    <name type="scientific">Shewanella japonica</name>
    <dbReference type="NCBI Taxonomy" id="93973"/>
    <lineage>
        <taxon>Bacteria</taxon>
        <taxon>Pseudomonadati</taxon>
        <taxon>Pseudomonadota</taxon>
        <taxon>Gammaproteobacteria</taxon>
        <taxon>Alteromonadales</taxon>
        <taxon>Shewanellaceae</taxon>
        <taxon>Shewanella</taxon>
    </lineage>
</organism>
<dbReference type="PANTHER" id="PTHR33336:SF3">
    <property type="entry name" value="ABM DOMAIN-CONTAINING PROTEIN"/>
    <property type="match status" value="1"/>
</dbReference>
<dbReference type="RefSeq" id="WP_055023533.1">
    <property type="nucleotide sequence ID" value="NZ_CANMJJ010000024.1"/>
</dbReference>
<dbReference type="InterPro" id="IPR050744">
    <property type="entry name" value="AI-2_Isomerase_LsrG"/>
</dbReference>
<name>A0ABN4YHG4_9GAMM</name>
<keyword evidence="2" id="KW-0503">Monooxygenase</keyword>
<proteinExistence type="predicted"/>
<sequence>MSDYRINTTRIVCIAQFVAKEGKRELLVEALASLIPDTRRELGCIRYELNVSLEDDRKVAFVEKFTDKATFDEHCAKDDIQHYFHNVMPELVESHHVEVFNEVIA</sequence>
<dbReference type="PROSITE" id="PS51725">
    <property type="entry name" value="ABM"/>
    <property type="match status" value="1"/>
</dbReference>
<dbReference type="GO" id="GO:0004497">
    <property type="term" value="F:monooxygenase activity"/>
    <property type="evidence" value="ECO:0007669"/>
    <property type="project" value="UniProtKB-KW"/>
</dbReference>
<evidence type="ECO:0000313" key="2">
    <source>
        <dbReference type="EMBL" id="ARD23948.1"/>
    </source>
</evidence>
<reference evidence="2 3" key="1">
    <citation type="submission" date="2017-03" db="EMBL/GenBank/DDBJ databases">
        <title>Genome sequencing of Shewanella japonica KCTC 22435.</title>
        <authorList>
            <person name="Kim K.M."/>
        </authorList>
    </citation>
    <scope>NUCLEOTIDE SEQUENCE [LARGE SCALE GENOMIC DNA]</scope>
    <source>
        <strain evidence="2 3">KCTC 22435</strain>
    </source>
</reference>
<dbReference type="Gene3D" id="3.30.70.100">
    <property type="match status" value="1"/>
</dbReference>
<keyword evidence="3" id="KW-1185">Reference proteome</keyword>
<feature type="domain" description="ABM" evidence="1">
    <location>
        <begin position="11"/>
        <end position="100"/>
    </location>
</feature>
<keyword evidence="2" id="KW-0560">Oxidoreductase</keyword>
<dbReference type="Pfam" id="PF03992">
    <property type="entry name" value="ABM"/>
    <property type="match status" value="1"/>
</dbReference>
<evidence type="ECO:0000313" key="3">
    <source>
        <dbReference type="Proteomes" id="UP000191820"/>
    </source>
</evidence>
<dbReference type="PANTHER" id="PTHR33336">
    <property type="entry name" value="QUINOL MONOOXYGENASE YGIN-RELATED"/>
    <property type="match status" value="1"/>
</dbReference>
<dbReference type="InterPro" id="IPR007138">
    <property type="entry name" value="ABM_dom"/>
</dbReference>
<evidence type="ECO:0000259" key="1">
    <source>
        <dbReference type="PROSITE" id="PS51725"/>
    </source>
</evidence>
<protein>
    <submittedName>
        <fullName evidence="2">Antibiotic biosynthesis monooxygenase</fullName>
    </submittedName>
</protein>
<dbReference type="Proteomes" id="UP000191820">
    <property type="component" value="Chromosome"/>
</dbReference>
<gene>
    <name evidence="2" type="ORF">SJ2017_3705</name>
</gene>
<dbReference type="SUPFAM" id="SSF54909">
    <property type="entry name" value="Dimeric alpha+beta barrel"/>
    <property type="match status" value="1"/>
</dbReference>
<accession>A0ABN4YHG4</accession>
<dbReference type="EMBL" id="CP020472">
    <property type="protein sequence ID" value="ARD23948.1"/>
    <property type="molecule type" value="Genomic_DNA"/>
</dbReference>
<dbReference type="InterPro" id="IPR011008">
    <property type="entry name" value="Dimeric_a/b-barrel"/>
</dbReference>